<dbReference type="EMBL" id="JAIWYP010000008">
    <property type="protein sequence ID" value="KAH3789833.1"/>
    <property type="molecule type" value="Genomic_DNA"/>
</dbReference>
<reference evidence="1" key="2">
    <citation type="submission" date="2020-11" db="EMBL/GenBank/DDBJ databases">
        <authorList>
            <person name="McCartney M.A."/>
            <person name="Auch B."/>
            <person name="Kono T."/>
            <person name="Mallez S."/>
            <person name="Becker A."/>
            <person name="Gohl D.M."/>
            <person name="Silverstein K.A.T."/>
            <person name="Koren S."/>
            <person name="Bechman K.B."/>
            <person name="Herman A."/>
            <person name="Abrahante J.E."/>
            <person name="Garbe J."/>
        </authorList>
    </citation>
    <scope>NUCLEOTIDE SEQUENCE</scope>
    <source>
        <strain evidence="1">Duluth1</strain>
        <tissue evidence="1">Whole animal</tissue>
    </source>
</reference>
<evidence type="ECO:0000313" key="1">
    <source>
        <dbReference type="EMBL" id="KAH3789833.1"/>
    </source>
</evidence>
<sequence length="96" mass="10351">MGRVPGLTLERRQQALGMLVSGMPVNDGCTTLQGRSFAKGLCATDCERQDYVPTDPTLGCRCHNATARKGSTGRYIISNGRRCMAVIARAGGNNRY</sequence>
<organism evidence="1 2">
    <name type="scientific">Dreissena polymorpha</name>
    <name type="common">Zebra mussel</name>
    <name type="synonym">Mytilus polymorpha</name>
    <dbReference type="NCBI Taxonomy" id="45954"/>
    <lineage>
        <taxon>Eukaryota</taxon>
        <taxon>Metazoa</taxon>
        <taxon>Spiralia</taxon>
        <taxon>Lophotrochozoa</taxon>
        <taxon>Mollusca</taxon>
        <taxon>Bivalvia</taxon>
        <taxon>Autobranchia</taxon>
        <taxon>Heteroconchia</taxon>
        <taxon>Euheterodonta</taxon>
        <taxon>Imparidentia</taxon>
        <taxon>Neoheterodontei</taxon>
        <taxon>Myida</taxon>
        <taxon>Dreissenoidea</taxon>
        <taxon>Dreissenidae</taxon>
        <taxon>Dreissena</taxon>
    </lineage>
</organism>
<name>A0A9D4F197_DREPO</name>
<dbReference type="Proteomes" id="UP000828390">
    <property type="component" value="Unassembled WGS sequence"/>
</dbReference>
<keyword evidence="2" id="KW-1185">Reference proteome</keyword>
<accession>A0A9D4F197</accession>
<gene>
    <name evidence="1" type="ORF">DPMN_168022</name>
</gene>
<reference evidence="1" key="1">
    <citation type="journal article" date="2019" name="bioRxiv">
        <title>The Genome of the Zebra Mussel, Dreissena polymorpha: A Resource for Invasive Species Research.</title>
        <authorList>
            <person name="McCartney M.A."/>
            <person name="Auch B."/>
            <person name="Kono T."/>
            <person name="Mallez S."/>
            <person name="Zhang Y."/>
            <person name="Obille A."/>
            <person name="Becker A."/>
            <person name="Abrahante J.E."/>
            <person name="Garbe J."/>
            <person name="Badalamenti J.P."/>
            <person name="Herman A."/>
            <person name="Mangelson H."/>
            <person name="Liachko I."/>
            <person name="Sullivan S."/>
            <person name="Sone E.D."/>
            <person name="Koren S."/>
            <person name="Silverstein K.A.T."/>
            <person name="Beckman K.B."/>
            <person name="Gohl D.M."/>
        </authorList>
    </citation>
    <scope>NUCLEOTIDE SEQUENCE</scope>
    <source>
        <strain evidence="1">Duluth1</strain>
        <tissue evidence="1">Whole animal</tissue>
    </source>
</reference>
<proteinExistence type="predicted"/>
<dbReference type="AlphaFoldDB" id="A0A9D4F197"/>
<protein>
    <submittedName>
        <fullName evidence="1">Uncharacterized protein</fullName>
    </submittedName>
</protein>
<evidence type="ECO:0000313" key="2">
    <source>
        <dbReference type="Proteomes" id="UP000828390"/>
    </source>
</evidence>
<comment type="caution">
    <text evidence="1">The sequence shown here is derived from an EMBL/GenBank/DDBJ whole genome shotgun (WGS) entry which is preliminary data.</text>
</comment>